<dbReference type="GO" id="GO:0003747">
    <property type="term" value="F:translation release factor activity"/>
    <property type="evidence" value="ECO:0007669"/>
    <property type="project" value="InterPro"/>
</dbReference>
<dbReference type="eggNOG" id="COG1186">
    <property type="taxonomic scope" value="Bacteria"/>
</dbReference>
<reference evidence="3" key="1">
    <citation type="submission" date="2008-06" db="EMBL/GenBank/DDBJ databases">
        <title>Complete sequence of chromosome of Prosthecochloris aestuarii DSM 271.</title>
        <authorList>
            <consortium name="US DOE Joint Genome Institute"/>
            <person name="Lucas S."/>
            <person name="Copeland A."/>
            <person name="Lapidus A."/>
            <person name="Glavina del Rio T."/>
            <person name="Dalin E."/>
            <person name="Tice H."/>
            <person name="Bruce D."/>
            <person name="Goodwin L."/>
            <person name="Pitluck S."/>
            <person name="Schmutz J."/>
            <person name="Larimer F."/>
            <person name="Land M."/>
            <person name="Hauser L."/>
            <person name="Kyrpides N."/>
            <person name="Anderson I."/>
            <person name="Liu Z."/>
            <person name="Li T."/>
            <person name="Zhao F."/>
            <person name="Overmann J."/>
            <person name="Bryant D.A."/>
            <person name="Richardson P."/>
        </authorList>
    </citation>
    <scope>NUCLEOTIDE SEQUENCE [LARGE SCALE GENOMIC DNA]</scope>
    <source>
        <strain evidence="3">DSM 271</strain>
    </source>
</reference>
<dbReference type="GO" id="GO:0004045">
    <property type="term" value="F:peptidyl-tRNA hydrolase activity"/>
    <property type="evidence" value="ECO:0007669"/>
    <property type="project" value="TreeGrafter"/>
</dbReference>
<dbReference type="GO" id="GO:0072344">
    <property type="term" value="P:rescue of stalled ribosome"/>
    <property type="evidence" value="ECO:0007669"/>
    <property type="project" value="TreeGrafter"/>
</dbReference>
<dbReference type="InterPro" id="IPR000352">
    <property type="entry name" value="Pep_chain_release_fac_I"/>
</dbReference>
<dbReference type="Proteomes" id="UP000002725">
    <property type="component" value="Chromosome"/>
</dbReference>
<sequence>MRITDAIVIPDSEIEITAIRSQGPGGQNVNKVATAVQLRFVIASSSLPYRCCQRLYALRDCRISDAGVIVIKAGRYRTQESNRQDAFERFRQIICKALEVPKKRKVSRPTAGSREKRLERKTRRGQIKAMRKKIDL</sequence>
<evidence type="ECO:0000313" key="4">
    <source>
        <dbReference type="Proteomes" id="UP000002725"/>
    </source>
</evidence>
<dbReference type="HOGENOM" id="CLU_089470_3_0_10"/>
<evidence type="ECO:0000313" key="3">
    <source>
        <dbReference type="EMBL" id="ACF46993.1"/>
    </source>
</evidence>
<feature type="domain" description="Prokaryotic-type class I peptide chain release factors" evidence="2">
    <location>
        <begin position="20"/>
        <end position="36"/>
    </location>
</feature>
<name>B4S547_PROA2</name>
<dbReference type="RefSeq" id="WP_012506526.1">
    <property type="nucleotide sequence ID" value="NC_011059.1"/>
</dbReference>
<dbReference type="EMBL" id="CP001108">
    <property type="protein sequence ID" value="ACF46993.1"/>
    <property type="molecule type" value="Genomic_DNA"/>
</dbReference>
<dbReference type="PANTHER" id="PTHR47814">
    <property type="entry name" value="PEPTIDYL-TRNA HYDROLASE ARFB"/>
    <property type="match status" value="1"/>
</dbReference>
<dbReference type="Pfam" id="PF00472">
    <property type="entry name" value="RF-1"/>
    <property type="match status" value="1"/>
</dbReference>
<evidence type="ECO:0000259" key="2">
    <source>
        <dbReference type="PROSITE" id="PS00745"/>
    </source>
</evidence>
<proteinExistence type="predicted"/>
<dbReference type="SUPFAM" id="SSF110916">
    <property type="entry name" value="Peptidyl-tRNA hydrolase domain-like"/>
    <property type="match status" value="1"/>
</dbReference>
<dbReference type="NCBIfam" id="NF006718">
    <property type="entry name" value="PRK09256.1"/>
    <property type="match status" value="1"/>
</dbReference>
<feature type="compositionally biased region" description="Basic residues" evidence="1">
    <location>
        <begin position="119"/>
        <end position="136"/>
    </location>
</feature>
<dbReference type="AlphaFoldDB" id="B4S547"/>
<protein>
    <submittedName>
        <fullName evidence="3">Class I peptide chain release factor</fullName>
    </submittedName>
</protein>
<gene>
    <name evidence="3" type="ordered locus">Paes_1981</name>
</gene>
<accession>B4S547</accession>
<organism evidence="3 4">
    <name type="scientific">Prosthecochloris aestuarii (strain DSM 271 / SK 413)</name>
    <dbReference type="NCBI Taxonomy" id="290512"/>
    <lineage>
        <taxon>Bacteria</taxon>
        <taxon>Pseudomonadati</taxon>
        <taxon>Chlorobiota</taxon>
        <taxon>Chlorobiia</taxon>
        <taxon>Chlorobiales</taxon>
        <taxon>Chlorobiaceae</taxon>
        <taxon>Prosthecochloris</taxon>
    </lineage>
</organism>
<dbReference type="PROSITE" id="PS00745">
    <property type="entry name" value="RF_PROK_I"/>
    <property type="match status" value="1"/>
</dbReference>
<dbReference type="KEGG" id="paa:Paes_1981"/>
<dbReference type="Gene3D" id="3.30.160.20">
    <property type="match status" value="1"/>
</dbReference>
<keyword evidence="4" id="KW-1185">Reference proteome</keyword>
<feature type="region of interest" description="Disordered" evidence="1">
    <location>
        <begin position="103"/>
        <end position="136"/>
    </location>
</feature>
<dbReference type="GO" id="GO:0043022">
    <property type="term" value="F:ribosome binding"/>
    <property type="evidence" value="ECO:0007669"/>
    <property type="project" value="TreeGrafter"/>
</dbReference>
<evidence type="ECO:0000256" key="1">
    <source>
        <dbReference type="SAM" id="MobiDB-lite"/>
    </source>
</evidence>
<dbReference type="PANTHER" id="PTHR47814:SF1">
    <property type="entry name" value="PEPTIDYL-TRNA HYDROLASE ARFB"/>
    <property type="match status" value="1"/>
</dbReference>
<dbReference type="STRING" id="290512.Paes_1981"/>